<evidence type="ECO:0000313" key="3">
    <source>
        <dbReference type="Proteomes" id="UP000219338"/>
    </source>
</evidence>
<sequence>MLPPFLSPLYQDPFLTAQDTEFLRNPLGQPPIRWSTRPTIHPLLIRQAIRLAATPYAIRFISSVFDKPRPQELTAINLTSGWWKVYPPGRSTLHPTARRLEAEALRAIALAATGNRITDEEDLFDIVPDNKSRHFHLDSSFTSAYEQELRAILESPLSSLTPSPEASPLAGPSNRPRSSSDPQAYSSDLLEPNLFRTWLDEQEQPSPPPSPTLFPVDKTFRWSRNRRIHFHFNMAAQTQQLPIRGSGKAPSWGWKGPEDSITLPVFFDEVERTCESVGQQTDWQYIQAAILYADPTAADLWRRLSQANPANQATATWDAFKTECYSFYPKSNETR</sequence>
<dbReference type="Proteomes" id="UP000219338">
    <property type="component" value="Unassembled WGS sequence"/>
</dbReference>
<evidence type="ECO:0000256" key="1">
    <source>
        <dbReference type="SAM" id="MobiDB-lite"/>
    </source>
</evidence>
<gene>
    <name evidence="2" type="ORF">ARMOST_04268</name>
</gene>
<dbReference type="AlphaFoldDB" id="A0A284QWX4"/>
<dbReference type="EMBL" id="FUEG01000003">
    <property type="protein sequence ID" value="SJL00955.1"/>
    <property type="molecule type" value="Genomic_DNA"/>
</dbReference>
<proteinExistence type="predicted"/>
<feature type="region of interest" description="Disordered" evidence="1">
    <location>
        <begin position="156"/>
        <end position="186"/>
    </location>
</feature>
<keyword evidence="3" id="KW-1185">Reference proteome</keyword>
<feature type="compositionally biased region" description="Polar residues" evidence="1">
    <location>
        <begin position="175"/>
        <end position="186"/>
    </location>
</feature>
<name>A0A284QWX4_ARMOS</name>
<dbReference type="OrthoDB" id="3252634at2759"/>
<organism evidence="2 3">
    <name type="scientific">Armillaria ostoyae</name>
    <name type="common">Armillaria root rot fungus</name>
    <dbReference type="NCBI Taxonomy" id="47428"/>
    <lineage>
        <taxon>Eukaryota</taxon>
        <taxon>Fungi</taxon>
        <taxon>Dikarya</taxon>
        <taxon>Basidiomycota</taxon>
        <taxon>Agaricomycotina</taxon>
        <taxon>Agaricomycetes</taxon>
        <taxon>Agaricomycetidae</taxon>
        <taxon>Agaricales</taxon>
        <taxon>Marasmiineae</taxon>
        <taxon>Physalacriaceae</taxon>
        <taxon>Armillaria</taxon>
    </lineage>
</organism>
<evidence type="ECO:0000313" key="2">
    <source>
        <dbReference type="EMBL" id="SJL00955.1"/>
    </source>
</evidence>
<reference evidence="3" key="1">
    <citation type="journal article" date="2017" name="Nat. Ecol. Evol.">
        <title>Genome expansion and lineage-specific genetic innovations in the forest pathogenic fungi Armillaria.</title>
        <authorList>
            <person name="Sipos G."/>
            <person name="Prasanna A.N."/>
            <person name="Walter M.C."/>
            <person name="O'Connor E."/>
            <person name="Balint B."/>
            <person name="Krizsan K."/>
            <person name="Kiss B."/>
            <person name="Hess J."/>
            <person name="Varga T."/>
            <person name="Slot J."/>
            <person name="Riley R."/>
            <person name="Boka B."/>
            <person name="Rigling D."/>
            <person name="Barry K."/>
            <person name="Lee J."/>
            <person name="Mihaltcheva S."/>
            <person name="LaButti K."/>
            <person name="Lipzen A."/>
            <person name="Waldron R."/>
            <person name="Moloney N.M."/>
            <person name="Sperisen C."/>
            <person name="Kredics L."/>
            <person name="Vagvoelgyi C."/>
            <person name="Patrignani A."/>
            <person name="Fitzpatrick D."/>
            <person name="Nagy I."/>
            <person name="Doyle S."/>
            <person name="Anderson J.B."/>
            <person name="Grigoriev I.V."/>
            <person name="Gueldener U."/>
            <person name="Muensterkoetter M."/>
            <person name="Nagy L.G."/>
        </authorList>
    </citation>
    <scope>NUCLEOTIDE SEQUENCE [LARGE SCALE GENOMIC DNA]</scope>
    <source>
        <strain evidence="3">C18/9</strain>
    </source>
</reference>
<protein>
    <submittedName>
        <fullName evidence="2">Uncharacterized protein</fullName>
    </submittedName>
</protein>
<feature type="compositionally biased region" description="Low complexity" evidence="1">
    <location>
        <begin position="156"/>
        <end position="170"/>
    </location>
</feature>
<accession>A0A284QWX4</accession>